<dbReference type="Proteomes" id="UP001432322">
    <property type="component" value="Unassembled WGS sequence"/>
</dbReference>
<evidence type="ECO:0000259" key="2">
    <source>
        <dbReference type="PROSITE" id="PS51228"/>
    </source>
</evidence>
<sequence length="120" mass="13858">SPVLDKMPLSELVKKSSGLNFDIAAEEMRRLATTPSKEEWTVLYGLYMQALHGDLPSTDIYPAPTEAVEVARYEAWKGRKGLRREDAKKEYITVATGMIDKYQRKIERTKWNSQVWTVDY</sequence>
<gene>
    <name evidence="3" type="ORF">PFISCL1PPCAC_8087</name>
</gene>
<dbReference type="AlphaFoldDB" id="A0AAV5VAV0"/>
<evidence type="ECO:0000313" key="4">
    <source>
        <dbReference type="Proteomes" id="UP001432322"/>
    </source>
</evidence>
<name>A0AAV5VAV0_9BILA</name>
<dbReference type="EMBL" id="BTSY01000002">
    <property type="protein sequence ID" value="GMT16790.1"/>
    <property type="molecule type" value="Genomic_DNA"/>
</dbReference>
<dbReference type="PROSITE" id="PS51228">
    <property type="entry name" value="ACB_2"/>
    <property type="match status" value="1"/>
</dbReference>
<dbReference type="Gene3D" id="1.20.80.10">
    <property type="match status" value="1"/>
</dbReference>
<comment type="caution">
    <text evidence="3">The sequence shown here is derived from an EMBL/GenBank/DDBJ whole genome shotgun (WGS) entry which is preliminary data.</text>
</comment>
<dbReference type="PANTHER" id="PTHR23310">
    <property type="entry name" value="ACYL-COA-BINDING PROTEIN, ACBP"/>
    <property type="match status" value="1"/>
</dbReference>
<dbReference type="PRINTS" id="PR00689">
    <property type="entry name" value="ACOABINDINGP"/>
</dbReference>
<keyword evidence="4" id="KW-1185">Reference proteome</keyword>
<organism evidence="3 4">
    <name type="scientific">Pristionchus fissidentatus</name>
    <dbReference type="NCBI Taxonomy" id="1538716"/>
    <lineage>
        <taxon>Eukaryota</taxon>
        <taxon>Metazoa</taxon>
        <taxon>Ecdysozoa</taxon>
        <taxon>Nematoda</taxon>
        <taxon>Chromadorea</taxon>
        <taxon>Rhabditida</taxon>
        <taxon>Rhabditina</taxon>
        <taxon>Diplogasteromorpha</taxon>
        <taxon>Diplogasteroidea</taxon>
        <taxon>Neodiplogasteridae</taxon>
        <taxon>Pristionchus</taxon>
    </lineage>
</organism>
<dbReference type="GO" id="GO:0000062">
    <property type="term" value="F:fatty-acyl-CoA binding"/>
    <property type="evidence" value="ECO:0007669"/>
    <property type="project" value="InterPro"/>
</dbReference>
<dbReference type="InterPro" id="IPR035984">
    <property type="entry name" value="Acyl-CoA-binding_sf"/>
</dbReference>
<proteinExistence type="predicted"/>
<reference evidence="3" key="1">
    <citation type="submission" date="2023-10" db="EMBL/GenBank/DDBJ databases">
        <title>Genome assembly of Pristionchus species.</title>
        <authorList>
            <person name="Yoshida K."/>
            <person name="Sommer R.J."/>
        </authorList>
    </citation>
    <scope>NUCLEOTIDE SEQUENCE</scope>
    <source>
        <strain evidence="3">RS5133</strain>
    </source>
</reference>
<dbReference type="PANTHER" id="PTHR23310:SF138">
    <property type="entry name" value="ACB DOMAIN-CONTAINING PROTEIN"/>
    <property type="match status" value="1"/>
</dbReference>
<dbReference type="InterPro" id="IPR000582">
    <property type="entry name" value="Acyl-CoA-binding_protein"/>
</dbReference>
<dbReference type="GO" id="GO:0006631">
    <property type="term" value="P:fatty acid metabolic process"/>
    <property type="evidence" value="ECO:0007669"/>
    <property type="project" value="TreeGrafter"/>
</dbReference>
<feature type="domain" description="ACB" evidence="2">
    <location>
        <begin position="17"/>
        <end position="104"/>
    </location>
</feature>
<protein>
    <recommendedName>
        <fullName evidence="2">ACB domain-containing protein</fullName>
    </recommendedName>
</protein>
<dbReference type="Pfam" id="PF00887">
    <property type="entry name" value="ACBP"/>
    <property type="match status" value="1"/>
</dbReference>
<evidence type="ECO:0000256" key="1">
    <source>
        <dbReference type="ARBA" id="ARBA00023121"/>
    </source>
</evidence>
<dbReference type="InterPro" id="IPR014352">
    <property type="entry name" value="FERM/acyl-CoA-bd_prot_sf"/>
</dbReference>
<dbReference type="SUPFAM" id="SSF47027">
    <property type="entry name" value="Acyl-CoA binding protein"/>
    <property type="match status" value="1"/>
</dbReference>
<evidence type="ECO:0000313" key="3">
    <source>
        <dbReference type="EMBL" id="GMT16790.1"/>
    </source>
</evidence>
<accession>A0AAV5VAV0</accession>
<keyword evidence="1" id="KW-0446">Lipid-binding</keyword>
<feature type="non-terminal residue" evidence="3">
    <location>
        <position position="1"/>
    </location>
</feature>